<dbReference type="GO" id="GO:0007155">
    <property type="term" value="P:cell adhesion"/>
    <property type="evidence" value="ECO:0007669"/>
    <property type="project" value="InterPro"/>
</dbReference>
<comment type="similarity">
    <text evidence="1 5">Belongs to the FliD family.</text>
</comment>
<name>A0A7C2ZKS5_9AQUI</name>
<keyword evidence="3" id="KW-0175">Coiled coil</keyword>
<evidence type="ECO:0000313" key="8">
    <source>
        <dbReference type="EMBL" id="HEW46265.1"/>
    </source>
</evidence>
<accession>A0A7C2ZKS5</accession>
<evidence type="ECO:0000256" key="4">
    <source>
        <dbReference type="ARBA" id="ARBA00023143"/>
    </source>
</evidence>
<feature type="domain" description="Flagellar hook-associated protein 2 N-terminal" evidence="6">
    <location>
        <begin position="14"/>
        <end position="107"/>
    </location>
</feature>
<dbReference type="PANTHER" id="PTHR30288">
    <property type="entry name" value="FLAGELLAR CAP/ASSEMBLY PROTEIN FLID"/>
    <property type="match status" value="1"/>
</dbReference>
<feature type="domain" description="Flagellar hook-associated protein 2 C-terminal" evidence="7">
    <location>
        <begin position="223"/>
        <end position="308"/>
    </location>
</feature>
<keyword evidence="4 5" id="KW-0975">Bacterial flagellum</keyword>
<comment type="subunit">
    <text evidence="2 5">Homopentamer.</text>
</comment>
<comment type="subcellular location">
    <subcellularLocation>
        <location evidence="5">Secreted</location>
    </subcellularLocation>
    <subcellularLocation>
        <location evidence="5">Bacterial flagellum</location>
    </subcellularLocation>
</comment>
<comment type="function">
    <text evidence="5">Required for morphogenesis and for the elongation of the flagellar filament by facilitating polymerization of the flagellin monomers at the tip of growing filament. Forms a capping structure, which prevents flagellin subunits (transported through the central channel of the flagellum) from leaking out without polymerization at the distal end.</text>
</comment>
<dbReference type="InterPro" id="IPR040026">
    <property type="entry name" value="FliD"/>
</dbReference>
<dbReference type="AlphaFoldDB" id="A0A7C2ZKS5"/>
<gene>
    <name evidence="8" type="ORF">ENO47_06330</name>
</gene>
<dbReference type="GO" id="GO:0009421">
    <property type="term" value="C:bacterial-type flagellum filament cap"/>
    <property type="evidence" value="ECO:0007669"/>
    <property type="project" value="InterPro"/>
</dbReference>
<dbReference type="GO" id="GO:0005576">
    <property type="term" value="C:extracellular region"/>
    <property type="evidence" value="ECO:0007669"/>
    <property type="project" value="UniProtKB-SubCell"/>
</dbReference>
<organism evidence="8">
    <name type="scientific">Hydrogenobacter sp</name>
    <dbReference type="NCBI Taxonomy" id="2152829"/>
    <lineage>
        <taxon>Bacteria</taxon>
        <taxon>Pseudomonadati</taxon>
        <taxon>Aquificota</taxon>
        <taxon>Aquificia</taxon>
        <taxon>Aquificales</taxon>
        <taxon>Aquificaceae</taxon>
        <taxon>Hydrogenobacter</taxon>
    </lineage>
</organism>
<dbReference type="InterPro" id="IPR010809">
    <property type="entry name" value="FliD_C"/>
</dbReference>
<evidence type="ECO:0000256" key="3">
    <source>
        <dbReference type="ARBA" id="ARBA00023054"/>
    </source>
</evidence>
<dbReference type="GO" id="GO:0009424">
    <property type="term" value="C:bacterial-type flagellum hook"/>
    <property type="evidence" value="ECO:0007669"/>
    <property type="project" value="UniProtKB-UniRule"/>
</dbReference>
<reference evidence="8" key="1">
    <citation type="journal article" date="2020" name="mSystems">
        <title>Genome- and Community-Level Interaction Insights into Carbon Utilization and Element Cycling Functions of Hydrothermarchaeota in Hydrothermal Sediment.</title>
        <authorList>
            <person name="Zhou Z."/>
            <person name="Liu Y."/>
            <person name="Xu W."/>
            <person name="Pan J."/>
            <person name="Luo Z.H."/>
            <person name="Li M."/>
        </authorList>
    </citation>
    <scope>NUCLEOTIDE SEQUENCE [LARGE SCALE GENOMIC DNA]</scope>
    <source>
        <strain evidence="8">SpSt-132</strain>
    </source>
</reference>
<dbReference type="InterPro" id="IPR003481">
    <property type="entry name" value="FliD_N"/>
</dbReference>
<keyword evidence="5" id="KW-0964">Secreted</keyword>
<comment type="caution">
    <text evidence="8">The sequence shown here is derived from an EMBL/GenBank/DDBJ whole genome shotgun (WGS) entry which is preliminary data.</text>
</comment>
<dbReference type="EMBL" id="DSFP01000054">
    <property type="protein sequence ID" value="HEW46265.1"/>
    <property type="molecule type" value="Genomic_DNA"/>
</dbReference>
<dbReference type="PANTHER" id="PTHR30288:SF0">
    <property type="entry name" value="FLAGELLAR HOOK-ASSOCIATED PROTEIN 2"/>
    <property type="match status" value="1"/>
</dbReference>
<dbReference type="Pfam" id="PF02465">
    <property type="entry name" value="FliD_N"/>
    <property type="match status" value="1"/>
</dbReference>
<evidence type="ECO:0000256" key="1">
    <source>
        <dbReference type="ARBA" id="ARBA00009764"/>
    </source>
</evidence>
<evidence type="ECO:0000256" key="2">
    <source>
        <dbReference type="ARBA" id="ARBA00011255"/>
    </source>
</evidence>
<protein>
    <recommendedName>
        <fullName evidence="5">Flagellar hook-associated protein 2</fullName>
        <shortName evidence="5">HAP2</shortName>
    </recommendedName>
    <alternativeName>
        <fullName evidence="5">Flagellar cap protein</fullName>
    </alternativeName>
</protein>
<sequence>MAGEIYFNNLTGKFDWGSIIDQIIRIKSLPLQRLSQEAQQIQAKQSATQKLLDAVKGLSQVFESLTVDDLFKGKRANSSDSSVLTATASENTPNVTLNVDVLKLAQKEALATINGVSDPNATISWDYFRIAYNTGSGYERFEINPGSGTLQDLVNAINNVAGSKIVASIFYDGTSYKLMLSEKDEKASNVETTSTNTVISFEDALYVNGQAWNLDVNNPLQSAQNAQIRIGNTTITSTYNTFENLITGLNVEVKKVGSATISVSDDYSKVVDFFNNFVKNYNAVISQVNQLTGKGALFQGDYSIVGIKTELSRMLDELFANDLVNVKEDGSLEANSSNISSLASADPQKLKDIISRLKDTIGPYAIGTSTTLQNFTNDFQSRLDQINARAQKLGEQLAKEEQRLRIEYAKVETFINRSQEIMARLQSFIVSLSEMQGGKQ</sequence>
<dbReference type="GO" id="GO:0071973">
    <property type="term" value="P:bacterial-type flagellum-dependent cell motility"/>
    <property type="evidence" value="ECO:0007669"/>
    <property type="project" value="TreeGrafter"/>
</dbReference>
<evidence type="ECO:0000259" key="6">
    <source>
        <dbReference type="Pfam" id="PF02465"/>
    </source>
</evidence>
<evidence type="ECO:0000259" key="7">
    <source>
        <dbReference type="Pfam" id="PF07195"/>
    </source>
</evidence>
<proteinExistence type="inferred from homology"/>
<evidence type="ECO:0000256" key="5">
    <source>
        <dbReference type="RuleBase" id="RU362066"/>
    </source>
</evidence>
<dbReference type="Pfam" id="PF07195">
    <property type="entry name" value="FliD_C"/>
    <property type="match status" value="1"/>
</dbReference>